<dbReference type="AlphaFoldDB" id="A0A8H7J084"/>
<evidence type="ECO:0000256" key="1">
    <source>
        <dbReference type="SAM" id="Coils"/>
    </source>
</evidence>
<feature type="coiled-coil region" evidence="1">
    <location>
        <begin position="235"/>
        <end position="290"/>
    </location>
</feature>
<reference evidence="2" key="1">
    <citation type="submission" date="2018-12" db="EMBL/GenBank/DDBJ databases">
        <authorList>
            <person name="Syme R.A."/>
            <person name="Farfan-Caceres L."/>
            <person name="Lichtenzveig J."/>
        </authorList>
    </citation>
    <scope>NUCLEOTIDE SEQUENCE</scope>
    <source>
        <strain evidence="2">Al4</strain>
    </source>
</reference>
<proteinExistence type="predicted"/>
<gene>
    <name evidence="2" type="ORF">EKO04_007477</name>
</gene>
<dbReference type="EMBL" id="RZGK01000013">
    <property type="protein sequence ID" value="KAF9694394.1"/>
    <property type="molecule type" value="Genomic_DNA"/>
</dbReference>
<keyword evidence="3" id="KW-1185">Reference proteome</keyword>
<name>A0A8H7J084_9PLEO</name>
<dbReference type="Proteomes" id="UP000651452">
    <property type="component" value="Unassembled WGS sequence"/>
</dbReference>
<comment type="caution">
    <text evidence="2">The sequence shown here is derived from an EMBL/GenBank/DDBJ whole genome shotgun (WGS) entry which is preliminary data.</text>
</comment>
<evidence type="ECO:0000313" key="2">
    <source>
        <dbReference type="EMBL" id="KAF9694394.1"/>
    </source>
</evidence>
<accession>A0A8H7J084</accession>
<evidence type="ECO:0000313" key="3">
    <source>
        <dbReference type="Proteomes" id="UP000651452"/>
    </source>
</evidence>
<organism evidence="2 3">
    <name type="scientific">Ascochyta lentis</name>
    <dbReference type="NCBI Taxonomy" id="205686"/>
    <lineage>
        <taxon>Eukaryota</taxon>
        <taxon>Fungi</taxon>
        <taxon>Dikarya</taxon>
        <taxon>Ascomycota</taxon>
        <taxon>Pezizomycotina</taxon>
        <taxon>Dothideomycetes</taxon>
        <taxon>Pleosporomycetidae</taxon>
        <taxon>Pleosporales</taxon>
        <taxon>Pleosporineae</taxon>
        <taxon>Didymellaceae</taxon>
        <taxon>Ascochyta</taxon>
    </lineage>
</organism>
<sequence length="292" mass="32126">MVTKSSFRGRVINGIRVNRREFLNIIDVGSLMDQFSGIVHAWVEENGSISLGHAVKGYIEVHSDTTSPQVRFIKPYCWVKPAEDETGAARFEALVRYYTCIGDIESTGVRFGVGAFKEHFQSACRDVAEQVAREGREKGTAGRCVRLKLKLPRMSHQITARNPDSTPTPNPTAATAAPAAPMVLGIDATKRHSKPTTPTATANVHQQSFDLVFATFKDSLTTQINATQAAGNHEKAALTTQVHSLELKLADAKSDHDKLKSDLVAAKKEAEKWKAQYEGLKKAMQETMERGF</sequence>
<protein>
    <submittedName>
        <fullName evidence="2">Uncharacterized protein</fullName>
    </submittedName>
</protein>
<keyword evidence="1" id="KW-0175">Coiled coil</keyword>
<dbReference type="OrthoDB" id="3795592at2759"/>
<reference evidence="2" key="2">
    <citation type="submission" date="2020-09" db="EMBL/GenBank/DDBJ databases">
        <title>Reference genome assembly for Australian Ascochyta lentis isolate Al4.</title>
        <authorList>
            <person name="Lee R.C."/>
            <person name="Farfan-Caceres L.M."/>
            <person name="Debler J.W."/>
            <person name="Williams A.H."/>
            <person name="Henares B.M."/>
        </authorList>
    </citation>
    <scope>NUCLEOTIDE SEQUENCE</scope>
    <source>
        <strain evidence="2">Al4</strain>
    </source>
</reference>